<comment type="subcellular location">
    <subcellularLocation>
        <location evidence="1">Nucleus</location>
        <location evidence="1">Nucleolus</location>
    </subcellularLocation>
</comment>
<name>L0AYU4_THEEQ</name>
<dbReference type="EMBL" id="CP001670">
    <property type="protein sequence ID" value="AFZ80767.1"/>
    <property type="molecule type" value="Genomic_DNA"/>
</dbReference>
<evidence type="ECO:0000313" key="9">
    <source>
        <dbReference type="EMBL" id="AFZ80767.1"/>
    </source>
</evidence>
<dbReference type="Pfam" id="PF05890">
    <property type="entry name" value="Ebp2"/>
    <property type="match status" value="1"/>
</dbReference>
<dbReference type="PANTHER" id="PTHR13028:SF0">
    <property type="entry name" value="RRNA-PROCESSING PROTEIN EBP2-RELATED"/>
    <property type="match status" value="1"/>
</dbReference>
<evidence type="ECO:0000256" key="1">
    <source>
        <dbReference type="ARBA" id="ARBA00004604"/>
    </source>
</evidence>
<dbReference type="OrthoDB" id="443772at2759"/>
<evidence type="ECO:0000256" key="7">
    <source>
        <dbReference type="SAM" id="MobiDB-lite"/>
    </source>
</evidence>
<comment type="similarity">
    <text evidence="2">Belongs to the EBP2 family.</text>
</comment>
<dbReference type="STRING" id="1537102.L0AYU4"/>
<keyword evidence="3" id="KW-0690">Ribosome biogenesis</keyword>
<feature type="coiled-coil region" evidence="6">
    <location>
        <begin position="488"/>
        <end position="530"/>
    </location>
</feature>
<feature type="compositionally biased region" description="Low complexity" evidence="7">
    <location>
        <begin position="613"/>
        <end position="625"/>
    </location>
</feature>
<evidence type="ECO:0000256" key="4">
    <source>
        <dbReference type="ARBA" id="ARBA00023054"/>
    </source>
</evidence>
<dbReference type="GeneID" id="15804720"/>
<dbReference type="KEGG" id="beq:BEWA_001740"/>
<evidence type="ECO:0000313" key="10">
    <source>
        <dbReference type="Proteomes" id="UP000031512"/>
    </source>
</evidence>
<feature type="compositionally biased region" description="Basic and acidic residues" evidence="7">
    <location>
        <begin position="594"/>
        <end position="610"/>
    </location>
</feature>
<dbReference type="eggNOG" id="KOG1366">
    <property type="taxonomic scope" value="Eukaryota"/>
</dbReference>
<feature type="compositionally biased region" description="Basic residues" evidence="7">
    <location>
        <begin position="584"/>
        <end position="593"/>
    </location>
</feature>
<evidence type="ECO:0000259" key="8">
    <source>
        <dbReference type="Pfam" id="PF21406"/>
    </source>
</evidence>
<feature type="compositionally biased region" description="Basic residues" evidence="7">
    <location>
        <begin position="658"/>
        <end position="686"/>
    </location>
</feature>
<dbReference type="Gene3D" id="2.60.120.1540">
    <property type="match status" value="1"/>
</dbReference>
<feature type="compositionally biased region" description="Low complexity" evidence="7">
    <location>
        <begin position="558"/>
        <end position="570"/>
    </location>
</feature>
<dbReference type="InterPro" id="IPR049466">
    <property type="entry name" value="C3_CUB1"/>
</dbReference>
<dbReference type="GO" id="GO:0005730">
    <property type="term" value="C:nucleolus"/>
    <property type="evidence" value="ECO:0007669"/>
    <property type="project" value="UniProtKB-SubCell"/>
</dbReference>
<feature type="domain" description="Complement component 3 CUB" evidence="8">
    <location>
        <begin position="296"/>
        <end position="328"/>
    </location>
</feature>
<dbReference type="RefSeq" id="XP_004830433.1">
    <property type="nucleotide sequence ID" value="XM_004830376.1"/>
</dbReference>
<protein>
    <recommendedName>
        <fullName evidence="8">Complement component 3 CUB domain-containing protein</fullName>
    </recommendedName>
</protein>
<dbReference type="VEuPathDB" id="PiroplasmaDB:BEWA_001740"/>
<keyword evidence="4 6" id="KW-0175">Coiled coil</keyword>
<feature type="region of interest" description="Disordered" evidence="7">
    <location>
        <begin position="1"/>
        <end position="20"/>
    </location>
</feature>
<gene>
    <name evidence="9" type="ORF">BEWA_001740</name>
</gene>
<accession>L0AYU4</accession>
<evidence type="ECO:0000256" key="2">
    <source>
        <dbReference type="ARBA" id="ARBA00007336"/>
    </source>
</evidence>
<evidence type="ECO:0000256" key="6">
    <source>
        <dbReference type="SAM" id="Coils"/>
    </source>
</evidence>
<dbReference type="InterPro" id="IPR008610">
    <property type="entry name" value="Ebp2"/>
</dbReference>
<dbReference type="PANTHER" id="PTHR13028">
    <property type="entry name" value="RRNA PROCESSING PROTEIN EBNA1-BINDING PROTEIN-RELATED"/>
    <property type="match status" value="1"/>
</dbReference>
<sequence length="686" mass="75422">MTILPEVSHQDSTGPGGRSQPFHLAKIWDDQNNDILNGHGIGSRESIDKATSVSAYCWKYENGGYTEAPGKAILVGVTISDTTNKTRYYSKSKDGGNKWTEDDKLQKNGELLEKVLDDLVCQHYNGVTIDLTKNKSSQGNKYCCDTHKDRVTIKKTTVSCKQHTHSKTEYFKHEITSGGGYQLSGIKYYSNGNNGNEKDRKRIKSINLGYPISGVTAVYAFYCERDPVLVYVYGGNSATGWYTRQNVSNNKDEQWEKVPSLNNITPDNFRNLDCDNWNKLREVLKKFKCEGLQECLDPEHLGQNGVQREEVPAADLSDQVPDTESETKILLQGTPVAQMAEDAIDGERLKHLIVTPSGCGEPADSGLDPIPPQAVTGFEKLIAAAGGATGLGYAFSELLAKVREIELKPVKGDKKVPWIESLAVIATTTCDSIDKNQTLKIEEHFKEIALNCVKVGLGKLNALKVKFNRPSDFYAEMLKSDGQMTAIMKKLEKKQEDLLKRKHKYDKKVKNKFNKRVKELENKNKFIKEVKGVLKGKKKGTNVQEEIDKVIKKHEQATGKPKAAKVAKAGSGKGKGVKTEVPKKGGRASGPKKGKSEVAAKKAVKKEIKKAPAKPAAAKQKVAKAALKKPKVEKKAEKAPKPGKAAVKKAAKKEKVNKVKAQKPVKKAVAKAPKKGKAGKQKGGKK</sequence>
<keyword evidence="5" id="KW-0539">Nucleus</keyword>
<dbReference type="AlphaFoldDB" id="L0AYU4"/>
<proteinExistence type="inferred from homology"/>
<reference evidence="9 10" key="1">
    <citation type="journal article" date="2012" name="BMC Genomics">
        <title>Comparative genomic analysis and phylogenetic position of Theileria equi.</title>
        <authorList>
            <person name="Kappmeyer L.S."/>
            <person name="Thiagarajan M."/>
            <person name="Herndon D.R."/>
            <person name="Ramsay J.D."/>
            <person name="Caler E."/>
            <person name="Djikeng A."/>
            <person name="Gillespie J.J."/>
            <person name="Lau A.O."/>
            <person name="Roalson E.H."/>
            <person name="Silva J.C."/>
            <person name="Silva M.G."/>
            <person name="Suarez C.E."/>
            <person name="Ueti M.W."/>
            <person name="Nene V.M."/>
            <person name="Mealey R.H."/>
            <person name="Knowles D.P."/>
            <person name="Brayton K.A."/>
        </authorList>
    </citation>
    <scope>NUCLEOTIDE SEQUENCE [LARGE SCALE GENOMIC DNA]</scope>
    <source>
        <strain evidence="9 10">WA</strain>
    </source>
</reference>
<dbReference type="GO" id="GO:0030687">
    <property type="term" value="C:preribosome, large subunit precursor"/>
    <property type="evidence" value="ECO:0007669"/>
    <property type="project" value="TreeGrafter"/>
</dbReference>
<dbReference type="Pfam" id="PF21406">
    <property type="entry name" value="C3_CUB1"/>
    <property type="match status" value="1"/>
</dbReference>
<keyword evidence="10" id="KW-1185">Reference proteome</keyword>
<evidence type="ECO:0000256" key="5">
    <source>
        <dbReference type="ARBA" id="ARBA00023242"/>
    </source>
</evidence>
<organism evidence="9 10">
    <name type="scientific">Theileria equi strain WA</name>
    <dbReference type="NCBI Taxonomy" id="1537102"/>
    <lineage>
        <taxon>Eukaryota</taxon>
        <taxon>Sar</taxon>
        <taxon>Alveolata</taxon>
        <taxon>Apicomplexa</taxon>
        <taxon>Aconoidasida</taxon>
        <taxon>Piroplasmida</taxon>
        <taxon>Theileriidae</taxon>
        <taxon>Theileria</taxon>
    </lineage>
</organism>
<evidence type="ECO:0000256" key="3">
    <source>
        <dbReference type="ARBA" id="ARBA00022517"/>
    </source>
</evidence>
<dbReference type="Proteomes" id="UP000031512">
    <property type="component" value="Chromosome 3"/>
</dbReference>
<dbReference type="GO" id="GO:0042273">
    <property type="term" value="P:ribosomal large subunit biogenesis"/>
    <property type="evidence" value="ECO:0007669"/>
    <property type="project" value="TreeGrafter"/>
</dbReference>
<dbReference type="GO" id="GO:0006364">
    <property type="term" value="P:rRNA processing"/>
    <property type="evidence" value="ECO:0007669"/>
    <property type="project" value="TreeGrafter"/>
</dbReference>
<dbReference type="GO" id="GO:0034399">
    <property type="term" value="C:nuclear periphery"/>
    <property type="evidence" value="ECO:0007669"/>
    <property type="project" value="TreeGrafter"/>
</dbReference>
<feature type="region of interest" description="Disordered" evidence="7">
    <location>
        <begin position="554"/>
        <end position="686"/>
    </location>
</feature>